<organism evidence="2 3">
    <name type="scientific">Chaetomium globosum (strain ATCC 6205 / CBS 148.51 / DSM 1962 / NBRC 6347 / NRRL 1970)</name>
    <name type="common">Soil fungus</name>
    <dbReference type="NCBI Taxonomy" id="306901"/>
    <lineage>
        <taxon>Eukaryota</taxon>
        <taxon>Fungi</taxon>
        <taxon>Dikarya</taxon>
        <taxon>Ascomycota</taxon>
        <taxon>Pezizomycotina</taxon>
        <taxon>Sordariomycetes</taxon>
        <taxon>Sordariomycetidae</taxon>
        <taxon>Sordariales</taxon>
        <taxon>Chaetomiaceae</taxon>
        <taxon>Chaetomium</taxon>
    </lineage>
</organism>
<keyword evidence="3" id="KW-1185">Reference proteome</keyword>
<dbReference type="Proteomes" id="UP000001056">
    <property type="component" value="Unassembled WGS sequence"/>
</dbReference>
<reference evidence="3" key="1">
    <citation type="journal article" date="2015" name="Genome Announc.">
        <title>Draft genome sequence of the cellulolytic fungus Chaetomium globosum.</title>
        <authorList>
            <person name="Cuomo C.A."/>
            <person name="Untereiner W.A."/>
            <person name="Ma L.-J."/>
            <person name="Grabherr M."/>
            <person name="Birren B.W."/>
        </authorList>
    </citation>
    <scope>NUCLEOTIDE SEQUENCE [LARGE SCALE GENOMIC DNA]</scope>
    <source>
        <strain evidence="3">ATCC 6205 / CBS 148.51 / DSM 1962 / NBRC 6347 / NRRL 1970</strain>
    </source>
</reference>
<dbReference type="OrthoDB" id="10358746at2759"/>
<dbReference type="RefSeq" id="XP_001228936.1">
    <property type="nucleotide sequence ID" value="XM_001228935.1"/>
</dbReference>
<dbReference type="VEuPathDB" id="FungiDB:CHGG_02420"/>
<evidence type="ECO:0000313" key="3">
    <source>
        <dbReference type="Proteomes" id="UP000001056"/>
    </source>
</evidence>
<evidence type="ECO:0000313" key="2">
    <source>
        <dbReference type="EMBL" id="EAQ90485.1"/>
    </source>
</evidence>
<dbReference type="GeneID" id="4389151"/>
<accession>Q2HBI4</accession>
<dbReference type="HOGENOM" id="CLU_912147_0_0_1"/>
<dbReference type="AlphaFoldDB" id="Q2HBI4"/>
<protein>
    <submittedName>
        <fullName evidence="2">Uncharacterized protein</fullName>
    </submittedName>
</protein>
<name>Q2HBI4_CHAGB</name>
<evidence type="ECO:0000256" key="1">
    <source>
        <dbReference type="SAM" id="MobiDB-lite"/>
    </source>
</evidence>
<gene>
    <name evidence="2" type="ORF">CHGG_02420</name>
</gene>
<proteinExistence type="predicted"/>
<dbReference type="EMBL" id="CH408030">
    <property type="protein sequence ID" value="EAQ90485.1"/>
    <property type="molecule type" value="Genomic_DNA"/>
</dbReference>
<sequence>MSKTPDATPVWVAAREFRSVATLWEEEKGAGKAPSSGTGSTVYWVPGGRRQAAMDWQEKADTAPRYREVKLREFDPSSTPSMSRWDRLSQPNLRPATSPRDPRTPVPKRRRARCCRRACEYPACLGHFCHIPFFAHPQYSHSRLSCASPWPMTWLSGLVVRIQYTLHSAKLPASLLIWRRAAFPMGQVRYSEPRISWPSRQEPQLVRGAAVVRGLLLVALLNLTLGFGVSGMPGVGLSGGCHGPANVKCQNRVTGTWPDSQDGRTNHRRWKLSLGWHQCSSSTTRHLVSTGSIHHGTMHNGTGYR</sequence>
<dbReference type="InParanoid" id="Q2HBI4"/>
<feature type="region of interest" description="Disordered" evidence="1">
    <location>
        <begin position="71"/>
        <end position="109"/>
    </location>
</feature>